<keyword evidence="1 4" id="KW-0808">Transferase</keyword>
<dbReference type="InterPro" id="IPR000182">
    <property type="entry name" value="GNAT_dom"/>
</dbReference>
<accession>A0A5Q2MM05</accession>
<dbReference type="EMBL" id="CP045737">
    <property type="protein sequence ID" value="QGG40960.1"/>
    <property type="molecule type" value="Genomic_DNA"/>
</dbReference>
<dbReference type="Proteomes" id="UP000392064">
    <property type="component" value="Chromosome"/>
</dbReference>
<evidence type="ECO:0000313" key="5">
    <source>
        <dbReference type="Proteomes" id="UP000392064"/>
    </source>
</evidence>
<dbReference type="Pfam" id="PF00583">
    <property type="entry name" value="Acetyltransf_1"/>
    <property type="match status" value="1"/>
</dbReference>
<protein>
    <submittedName>
        <fullName evidence="4">GNAT family N-acetyltransferase</fullName>
    </submittedName>
</protein>
<gene>
    <name evidence="4" type="ORF">GEV26_06065</name>
</gene>
<dbReference type="PROSITE" id="PS51186">
    <property type="entry name" value="GNAT"/>
    <property type="match status" value="1"/>
</dbReference>
<evidence type="ECO:0000256" key="1">
    <source>
        <dbReference type="ARBA" id="ARBA00022679"/>
    </source>
</evidence>
<dbReference type="Gene3D" id="3.40.630.30">
    <property type="match status" value="1"/>
</dbReference>
<keyword evidence="5" id="KW-1185">Reference proteome</keyword>
<dbReference type="PANTHER" id="PTHR43877">
    <property type="entry name" value="AMINOALKYLPHOSPHONATE N-ACETYLTRANSFERASE-RELATED-RELATED"/>
    <property type="match status" value="1"/>
</dbReference>
<dbReference type="InterPro" id="IPR050832">
    <property type="entry name" value="Bact_Acetyltransf"/>
</dbReference>
<dbReference type="KEGG" id="aef:GEV26_06065"/>
<name>A0A5Q2MM05_9ACTN</name>
<dbReference type="InterPro" id="IPR016181">
    <property type="entry name" value="Acyl_CoA_acyltransferase"/>
</dbReference>
<sequence>MSLTLEPMGAAQFASWMNHVMQWYAQGKVDAGSWPEEGAFERARRENAEQLPDGVQTPGNHFFVGTVDGREVGFLWLHSDPDQSPPTATIEAIEVLESERGQGLGRALLEAAEGWCADHSIATLRLHVFGRNTAAINLYESAGFEATNVLMAKTIR</sequence>
<dbReference type="CDD" id="cd04301">
    <property type="entry name" value="NAT_SF"/>
    <property type="match status" value="1"/>
</dbReference>
<evidence type="ECO:0000256" key="2">
    <source>
        <dbReference type="ARBA" id="ARBA00023315"/>
    </source>
</evidence>
<proteinExistence type="predicted"/>
<reference evidence="4 5" key="1">
    <citation type="submission" date="2019-11" db="EMBL/GenBank/DDBJ databases">
        <authorList>
            <person name="Li J."/>
        </authorList>
    </citation>
    <scope>NUCLEOTIDE SEQUENCE [LARGE SCALE GENOMIC DNA]</scope>
    <source>
        <strain evidence="4 5">MF47</strain>
    </source>
</reference>
<feature type="domain" description="N-acetyltransferase" evidence="3">
    <location>
        <begin position="3"/>
        <end position="156"/>
    </location>
</feature>
<evidence type="ECO:0000313" key="4">
    <source>
        <dbReference type="EMBL" id="QGG40960.1"/>
    </source>
</evidence>
<evidence type="ECO:0000259" key="3">
    <source>
        <dbReference type="PROSITE" id="PS51186"/>
    </source>
</evidence>
<dbReference type="AlphaFoldDB" id="A0A5Q2MM05"/>
<organism evidence="4 5">
    <name type="scientific">Aeromicrobium yanjiei</name>
    <dbReference type="NCBI Taxonomy" id="2662028"/>
    <lineage>
        <taxon>Bacteria</taxon>
        <taxon>Bacillati</taxon>
        <taxon>Actinomycetota</taxon>
        <taxon>Actinomycetes</taxon>
        <taxon>Propionibacteriales</taxon>
        <taxon>Nocardioidaceae</taxon>
        <taxon>Aeromicrobium</taxon>
    </lineage>
</organism>
<keyword evidence="2" id="KW-0012">Acyltransferase</keyword>
<dbReference type="PANTHER" id="PTHR43877:SF2">
    <property type="entry name" value="AMINOALKYLPHOSPHONATE N-ACETYLTRANSFERASE-RELATED"/>
    <property type="match status" value="1"/>
</dbReference>
<dbReference type="RefSeq" id="WP_153652229.1">
    <property type="nucleotide sequence ID" value="NZ_CP045737.1"/>
</dbReference>
<dbReference type="GO" id="GO:0016747">
    <property type="term" value="F:acyltransferase activity, transferring groups other than amino-acyl groups"/>
    <property type="evidence" value="ECO:0007669"/>
    <property type="project" value="InterPro"/>
</dbReference>
<dbReference type="SUPFAM" id="SSF55729">
    <property type="entry name" value="Acyl-CoA N-acyltransferases (Nat)"/>
    <property type="match status" value="1"/>
</dbReference>